<dbReference type="SUPFAM" id="SSF52540">
    <property type="entry name" value="P-loop containing nucleoside triphosphate hydrolases"/>
    <property type="match status" value="2"/>
</dbReference>
<protein>
    <submittedName>
        <fullName evidence="4">Guanine nucleotide-binding protein-like 3-like protein</fullName>
    </submittedName>
</protein>
<organism evidence="4 5">
    <name type="scientific">Mortierella polycephala</name>
    <dbReference type="NCBI Taxonomy" id="41804"/>
    <lineage>
        <taxon>Eukaryota</taxon>
        <taxon>Fungi</taxon>
        <taxon>Fungi incertae sedis</taxon>
        <taxon>Mucoromycota</taxon>
        <taxon>Mortierellomycotina</taxon>
        <taxon>Mortierellomycetes</taxon>
        <taxon>Mortierellales</taxon>
        <taxon>Mortierellaceae</taxon>
        <taxon>Mortierella</taxon>
    </lineage>
</organism>
<feature type="compositionally biased region" description="Basic residues" evidence="3">
    <location>
        <begin position="26"/>
        <end position="40"/>
    </location>
</feature>
<dbReference type="Gene3D" id="3.40.50.300">
    <property type="entry name" value="P-loop containing nucleotide triphosphate hydrolases"/>
    <property type="match status" value="1"/>
</dbReference>
<dbReference type="Proteomes" id="UP000726737">
    <property type="component" value="Unassembled WGS sequence"/>
</dbReference>
<gene>
    <name evidence="4" type="primary">GNL3L</name>
    <name evidence="4" type="ORF">BG011_004086</name>
</gene>
<evidence type="ECO:0000313" key="4">
    <source>
        <dbReference type="EMBL" id="KAG0257200.1"/>
    </source>
</evidence>
<evidence type="ECO:0000256" key="1">
    <source>
        <dbReference type="ARBA" id="ARBA00022741"/>
    </source>
</evidence>
<keyword evidence="1" id="KW-0547">Nucleotide-binding</keyword>
<dbReference type="PANTHER" id="PTHR11089">
    <property type="entry name" value="GTP-BINDING PROTEIN-RELATED"/>
    <property type="match status" value="1"/>
</dbReference>
<keyword evidence="5" id="KW-1185">Reference proteome</keyword>
<feature type="region of interest" description="Disordered" evidence="3">
    <location>
        <begin position="1"/>
        <end position="52"/>
    </location>
</feature>
<dbReference type="Gene3D" id="1.10.1580.10">
    <property type="match status" value="1"/>
</dbReference>
<dbReference type="PANTHER" id="PTHR11089:SF30">
    <property type="entry name" value="GUANINE NUCLEOTIDE-BINDING PROTEIN-LIKE 3 HOMOLOG"/>
    <property type="match status" value="1"/>
</dbReference>
<dbReference type="AlphaFoldDB" id="A0A9P6PZJ4"/>
<proteinExistence type="predicted"/>
<feature type="compositionally biased region" description="Basic and acidic residues" evidence="3">
    <location>
        <begin position="41"/>
        <end position="52"/>
    </location>
</feature>
<sequence length="435" mass="48346">MAIKGIVVENRSKDQSPKKGGSKTQNKSKKNTKSKKKNSKSKPEPTTESTAKDEARKIVRFKTVCSEGRLQLQRYIESIDVILVVLDARDPQRCRSRFLEQWAQENDKKIIFVLNKIDLVPQSNASAWIKPLSQLNPTVAFMATDAGASTGADQLVRMLRTYASKCKQSPLNVGIVGYASVGRSSVLQSLKNSKELSKSQDTIKVKDKTGTIVGKGGPIELLLRSKILPAVEFISSSGSAAMRCRKETLMVTYMVPTFDNGIEFLDQLARQQGCLKKGGVPDTLTAARFFFKELTSDKLSFYTTPPAIANAQTTSTSLWIKEFGMDIKDHIKQLESMTFPTDRSFVLALASQEPDDDVVDQEDDDQRNQDENMDTIKEEAVAQHTINEAVTNPKKRASEDAVKKQPVKKVKKAQKVSNEAVNQNADSHGRKKSRR</sequence>
<dbReference type="GO" id="GO:0005525">
    <property type="term" value="F:GTP binding"/>
    <property type="evidence" value="ECO:0007669"/>
    <property type="project" value="UniProtKB-KW"/>
</dbReference>
<feature type="compositionally biased region" description="Basic residues" evidence="3">
    <location>
        <begin position="405"/>
        <end position="414"/>
    </location>
</feature>
<name>A0A9P6PZJ4_9FUNG</name>
<accession>A0A9P6PZJ4</accession>
<comment type="caution">
    <text evidence="4">The sequence shown here is derived from an EMBL/GenBank/DDBJ whole genome shotgun (WGS) entry which is preliminary data.</text>
</comment>
<feature type="compositionally biased region" description="Polar residues" evidence="3">
    <location>
        <begin position="417"/>
        <end position="426"/>
    </location>
</feature>
<dbReference type="InterPro" id="IPR027417">
    <property type="entry name" value="P-loop_NTPase"/>
</dbReference>
<evidence type="ECO:0000313" key="5">
    <source>
        <dbReference type="Proteomes" id="UP000726737"/>
    </source>
</evidence>
<evidence type="ECO:0000256" key="3">
    <source>
        <dbReference type="SAM" id="MobiDB-lite"/>
    </source>
</evidence>
<dbReference type="OrthoDB" id="444945at2759"/>
<evidence type="ECO:0000256" key="2">
    <source>
        <dbReference type="ARBA" id="ARBA00023134"/>
    </source>
</evidence>
<dbReference type="InterPro" id="IPR023179">
    <property type="entry name" value="GTP-bd_ortho_bundle_sf"/>
</dbReference>
<keyword evidence="2" id="KW-0342">GTP-binding</keyword>
<reference evidence="4" key="1">
    <citation type="journal article" date="2020" name="Fungal Divers.">
        <title>Resolving the Mortierellaceae phylogeny through synthesis of multi-gene phylogenetics and phylogenomics.</title>
        <authorList>
            <person name="Vandepol N."/>
            <person name="Liber J."/>
            <person name="Desiro A."/>
            <person name="Na H."/>
            <person name="Kennedy M."/>
            <person name="Barry K."/>
            <person name="Grigoriev I.V."/>
            <person name="Miller A.N."/>
            <person name="O'Donnell K."/>
            <person name="Stajich J.E."/>
            <person name="Bonito G."/>
        </authorList>
    </citation>
    <scope>NUCLEOTIDE SEQUENCE</scope>
    <source>
        <strain evidence="4">KOD948</strain>
    </source>
</reference>
<dbReference type="InterPro" id="IPR050755">
    <property type="entry name" value="TRAFAC_YlqF/YawG_RiboMat"/>
</dbReference>
<feature type="region of interest" description="Disordered" evidence="3">
    <location>
        <begin position="385"/>
        <end position="435"/>
    </location>
</feature>
<dbReference type="EMBL" id="JAAAJA010000268">
    <property type="protein sequence ID" value="KAG0257200.1"/>
    <property type="molecule type" value="Genomic_DNA"/>
</dbReference>